<evidence type="ECO:0000256" key="1">
    <source>
        <dbReference type="ARBA" id="ARBA00005513"/>
    </source>
</evidence>
<dbReference type="PANTHER" id="PTHR33445:SF1">
    <property type="entry name" value="ATP SYNTHASE SUBUNIT B"/>
    <property type="match status" value="1"/>
</dbReference>
<sequence>MKPRVLIAAALAGLAAPCMALAASTGTVPVEGMPQLAFGHPEQGRFLVANVVWLLIIFGVLYFVMAQYALPRVESVLAERRARIEGDLEQAQAAKQQADAALSEHQAATARARAEAQAAIAAATQQAQAEASAKAEALNARLNAQIEEAERRIAASRDQAMSALRTVAADAAEALVARLTGGADRAVVERAVGSELAARGRV</sequence>
<keyword evidence="2 13" id="KW-0813">Transport</keyword>
<comment type="function">
    <text evidence="11">Component of the F(0) channel, it forms part of the peripheral stalk, linking F(1) to F(0). The b'-subunit is a diverged and duplicated form of b found in plants and photosynthetic bacteria.</text>
</comment>
<evidence type="ECO:0000256" key="10">
    <source>
        <dbReference type="ARBA" id="ARBA00025198"/>
    </source>
</evidence>
<dbReference type="InterPro" id="IPR050059">
    <property type="entry name" value="ATP_synthase_B_chain"/>
</dbReference>
<evidence type="ECO:0000256" key="3">
    <source>
        <dbReference type="ARBA" id="ARBA00022547"/>
    </source>
</evidence>
<evidence type="ECO:0000313" key="17">
    <source>
        <dbReference type="EMBL" id="MCB4820417.1"/>
    </source>
</evidence>
<keyword evidence="18" id="KW-1185">Reference proteome</keyword>
<keyword evidence="13" id="KW-1003">Cell membrane</keyword>
<keyword evidence="8 13" id="KW-0472">Membrane</keyword>
<evidence type="ECO:0000256" key="6">
    <source>
        <dbReference type="ARBA" id="ARBA00022989"/>
    </source>
</evidence>
<dbReference type="AlphaFoldDB" id="A0A9X1L9I8"/>
<proteinExistence type="inferred from homology"/>
<keyword evidence="9 13" id="KW-0066">ATP synthesis</keyword>
<comment type="caution">
    <text evidence="17">The sequence shown here is derived from an EMBL/GenBank/DDBJ whole genome shotgun (WGS) entry which is preliminary data.</text>
</comment>
<keyword evidence="7 13" id="KW-0406">Ion transport</keyword>
<comment type="subcellular location">
    <subcellularLocation>
        <location evidence="13">Cell membrane</location>
        <topology evidence="13">Single-pass membrane protein</topology>
    </subcellularLocation>
    <subcellularLocation>
        <location evidence="12">Endomembrane system</location>
        <topology evidence="12">Single-pass membrane protein</topology>
    </subcellularLocation>
</comment>
<organism evidence="17 18">
    <name type="scientific">Roseicella aerolata</name>
    <dbReference type="NCBI Taxonomy" id="2883479"/>
    <lineage>
        <taxon>Bacteria</taxon>
        <taxon>Pseudomonadati</taxon>
        <taxon>Pseudomonadota</taxon>
        <taxon>Alphaproteobacteria</taxon>
        <taxon>Acetobacterales</taxon>
        <taxon>Roseomonadaceae</taxon>
        <taxon>Roseicella</taxon>
    </lineage>
</organism>
<keyword evidence="6 13" id="KW-1133">Transmembrane helix</keyword>
<reference evidence="17" key="1">
    <citation type="submission" date="2021-10" db="EMBL/GenBank/DDBJ databases">
        <title>Roseicella aerolatum sp. nov., isolated from aerosols of e-waste dismantling site.</title>
        <authorList>
            <person name="Qin T."/>
        </authorList>
    </citation>
    <scope>NUCLEOTIDE SEQUENCE</scope>
    <source>
        <strain evidence="17">GB24</strain>
    </source>
</reference>
<evidence type="ECO:0000256" key="13">
    <source>
        <dbReference type="HAMAP-Rule" id="MF_01398"/>
    </source>
</evidence>
<dbReference type="GO" id="GO:0046961">
    <property type="term" value="F:proton-transporting ATPase activity, rotational mechanism"/>
    <property type="evidence" value="ECO:0007669"/>
    <property type="project" value="TreeGrafter"/>
</dbReference>
<accession>A0A9X1L9I8</accession>
<evidence type="ECO:0000256" key="16">
    <source>
        <dbReference type="SAM" id="SignalP"/>
    </source>
</evidence>
<dbReference type="Gene3D" id="1.20.120.20">
    <property type="entry name" value="Apolipoprotein"/>
    <property type="match status" value="1"/>
</dbReference>
<keyword evidence="16" id="KW-0732">Signal</keyword>
<keyword evidence="5 13" id="KW-0375">Hydrogen ion transport</keyword>
<dbReference type="GO" id="GO:0045259">
    <property type="term" value="C:proton-transporting ATP synthase complex"/>
    <property type="evidence" value="ECO:0007669"/>
    <property type="project" value="UniProtKB-KW"/>
</dbReference>
<feature type="signal peptide" evidence="16">
    <location>
        <begin position="1"/>
        <end position="22"/>
    </location>
</feature>
<evidence type="ECO:0000256" key="7">
    <source>
        <dbReference type="ARBA" id="ARBA00023065"/>
    </source>
</evidence>
<gene>
    <name evidence="13" type="primary">atpF</name>
    <name evidence="17" type="ORF">LHA35_01555</name>
</gene>
<dbReference type="PANTHER" id="PTHR33445">
    <property type="entry name" value="ATP SYNTHASE SUBUNIT B', CHLOROPLASTIC"/>
    <property type="match status" value="1"/>
</dbReference>
<evidence type="ECO:0000256" key="4">
    <source>
        <dbReference type="ARBA" id="ARBA00022692"/>
    </source>
</evidence>
<dbReference type="RefSeq" id="WP_226603622.1">
    <property type="nucleotide sequence ID" value="NZ_JAJAQI010000002.1"/>
</dbReference>
<dbReference type="GO" id="GO:0005886">
    <property type="term" value="C:plasma membrane"/>
    <property type="evidence" value="ECO:0007669"/>
    <property type="project" value="UniProtKB-SubCell"/>
</dbReference>
<feature type="coiled-coil region" evidence="15">
    <location>
        <begin position="81"/>
        <end position="166"/>
    </location>
</feature>
<name>A0A9X1L9I8_9PROT</name>
<protein>
    <recommendedName>
        <fullName evidence="13">ATP synthase subunit b</fullName>
    </recommendedName>
    <alternativeName>
        <fullName evidence="13">ATP synthase F(0) sector subunit b</fullName>
    </alternativeName>
    <alternativeName>
        <fullName evidence="13">ATPase subunit I</fullName>
    </alternativeName>
    <alternativeName>
        <fullName evidence="13">F-type ATPase subunit b</fullName>
        <shortName evidence="13">F-ATPase subunit b</shortName>
    </alternativeName>
</protein>
<evidence type="ECO:0000256" key="14">
    <source>
        <dbReference type="RuleBase" id="RU003848"/>
    </source>
</evidence>
<dbReference type="Proteomes" id="UP001139311">
    <property type="component" value="Unassembled WGS sequence"/>
</dbReference>
<evidence type="ECO:0000256" key="5">
    <source>
        <dbReference type="ARBA" id="ARBA00022781"/>
    </source>
</evidence>
<keyword evidence="15" id="KW-0175">Coiled coil</keyword>
<evidence type="ECO:0000256" key="15">
    <source>
        <dbReference type="SAM" id="Coils"/>
    </source>
</evidence>
<comment type="function">
    <text evidence="10 13">F(1)F(0) ATP synthase produces ATP from ADP in the presence of a proton or sodium gradient. F-type ATPases consist of two structural domains, F(1) containing the extramembraneous catalytic core and F(0) containing the membrane proton channel, linked together by a central stalk and a peripheral stalk. During catalysis, ATP synthesis in the catalytic domain of F(1) is coupled via a rotary mechanism of the central stalk subunits to proton translocation.</text>
</comment>
<evidence type="ECO:0000256" key="8">
    <source>
        <dbReference type="ARBA" id="ARBA00023136"/>
    </source>
</evidence>
<evidence type="ECO:0000256" key="12">
    <source>
        <dbReference type="ARBA" id="ARBA00037847"/>
    </source>
</evidence>
<evidence type="ECO:0000256" key="2">
    <source>
        <dbReference type="ARBA" id="ARBA00022448"/>
    </source>
</evidence>
<feature type="chain" id="PRO_5040748672" description="ATP synthase subunit b" evidence="16">
    <location>
        <begin position="23"/>
        <end position="202"/>
    </location>
</feature>
<dbReference type="GO" id="GO:0046933">
    <property type="term" value="F:proton-transporting ATP synthase activity, rotational mechanism"/>
    <property type="evidence" value="ECO:0007669"/>
    <property type="project" value="UniProtKB-UniRule"/>
</dbReference>
<evidence type="ECO:0000256" key="9">
    <source>
        <dbReference type="ARBA" id="ARBA00023310"/>
    </source>
</evidence>
<keyword evidence="3 13" id="KW-0138">CF(0)</keyword>
<feature type="transmembrane region" description="Helical" evidence="13">
    <location>
        <begin position="46"/>
        <end position="70"/>
    </location>
</feature>
<dbReference type="HAMAP" id="MF_01398">
    <property type="entry name" value="ATP_synth_b_bprime"/>
    <property type="match status" value="1"/>
</dbReference>
<comment type="subunit">
    <text evidence="13">F-type ATPases have 2 components, F(1) - the catalytic core - and F(0) - the membrane proton channel. F(1) has five subunits: alpha(3), beta(3), gamma(1), delta(1), epsilon(1). F(0) has three main subunits: a(1), b(2) and c(10-14). The alpha and beta chains form an alternating ring which encloses part of the gamma chain. F(1) is attached to F(0) by a central stalk formed by the gamma and epsilon chains, while a peripheral stalk is formed by the delta and b chains.</text>
</comment>
<dbReference type="Pfam" id="PF00430">
    <property type="entry name" value="ATP-synt_B"/>
    <property type="match status" value="1"/>
</dbReference>
<keyword evidence="4 13" id="KW-0812">Transmembrane</keyword>
<dbReference type="EMBL" id="JAJAQI010000002">
    <property type="protein sequence ID" value="MCB4820417.1"/>
    <property type="molecule type" value="Genomic_DNA"/>
</dbReference>
<dbReference type="GO" id="GO:0012505">
    <property type="term" value="C:endomembrane system"/>
    <property type="evidence" value="ECO:0007669"/>
    <property type="project" value="UniProtKB-SubCell"/>
</dbReference>
<evidence type="ECO:0000313" key="18">
    <source>
        <dbReference type="Proteomes" id="UP001139311"/>
    </source>
</evidence>
<comment type="similarity">
    <text evidence="1 13 14">Belongs to the ATPase B chain family.</text>
</comment>
<dbReference type="InterPro" id="IPR002146">
    <property type="entry name" value="ATP_synth_b/b'su_bac/chlpt"/>
</dbReference>
<evidence type="ECO:0000256" key="11">
    <source>
        <dbReference type="ARBA" id="ARBA00025614"/>
    </source>
</evidence>